<proteinExistence type="predicted"/>
<evidence type="ECO:0000256" key="1">
    <source>
        <dbReference type="SAM" id="MobiDB-lite"/>
    </source>
</evidence>
<dbReference type="AlphaFoldDB" id="A0A1A8VQW4"/>
<dbReference type="Pfam" id="PF21203">
    <property type="entry name" value="ECM10"/>
    <property type="match status" value="1"/>
</dbReference>
<reference evidence="4" key="1">
    <citation type="submission" date="2016-05" db="EMBL/GenBank/DDBJ databases">
        <authorList>
            <person name="Naeem Raeece"/>
        </authorList>
    </citation>
    <scope>NUCLEOTIDE SEQUENCE [LARGE SCALE GENOMIC DNA]</scope>
</reference>
<feature type="transmembrane region" description="Helical" evidence="2">
    <location>
        <begin position="16"/>
        <end position="36"/>
    </location>
</feature>
<dbReference type="EMBL" id="FLQV01000114">
    <property type="protein sequence ID" value="SBS81706.1"/>
    <property type="molecule type" value="Genomic_DNA"/>
</dbReference>
<evidence type="ECO:0008006" key="5">
    <source>
        <dbReference type="Google" id="ProtNLM"/>
    </source>
</evidence>
<evidence type="ECO:0000256" key="2">
    <source>
        <dbReference type="SAM" id="Phobius"/>
    </source>
</evidence>
<keyword evidence="2" id="KW-1133">Transmembrane helix</keyword>
<sequence length="236" mass="27560">MIGKSSPHSLLPHWPVPLWGAPLLLIYLLFVCITFCDQNIIQLKYQLNSYSIADNTKWNNIGKFILNKNKILDTSNSYMEEKKKLVEKLQGGNFDYALFQLCYNPKEETCIQTYVDKSKINNAEKLLLLIGVDNNYMPYILNYRTYDEYVDEKMEVFSEMFIIEVLSVSEPIDINNVKTEDNNAKSKGKENEKDKEKGKEKPKSFIRKYWIYVAIFFLSLTLSKHVSESMQQTSSR</sequence>
<accession>A0A1A8VQW4</accession>
<dbReference type="Proteomes" id="UP000078546">
    <property type="component" value="Unassembled WGS sequence"/>
</dbReference>
<gene>
    <name evidence="3" type="ORF">POVCU1_006040</name>
</gene>
<keyword evidence="2" id="KW-0472">Membrane</keyword>
<evidence type="ECO:0000313" key="4">
    <source>
        <dbReference type="Proteomes" id="UP000078546"/>
    </source>
</evidence>
<keyword evidence="2" id="KW-0812">Transmembrane</keyword>
<feature type="transmembrane region" description="Helical" evidence="2">
    <location>
        <begin position="209"/>
        <end position="226"/>
    </location>
</feature>
<organism evidence="3 4">
    <name type="scientific">Plasmodium ovale curtisi</name>
    <dbReference type="NCBI Taxonomy" id="864141"/>
    <lineage>
        <taxon>Eukaryota</taxon>
        <taxon>Sar</taxon>
        <taxon>Alveolata</taxon>
        <taxon>Apicomplexa</taxon>
        <taxon>Aconoidasida</taxon>
        <taxon>Haemosporida</taxon>
        <taxon>Plasmodiidae</taxon>
        <taxon>Plasmodium</taxon>
        <taxon>Plasmodium (Plasmodium)</taxon>
    </lineage>
</organism>
<name>A0A1A8VQW4_PLAOA</name>
<protein>
    <recommendedName>
        <fullName evidence="5">ER membrane protein complex subunit 10</fullName>
    </recommendedName>
</protein>
<evidence type="ECO:0000313" key="3">
    <source>
        <dbReference type="EMBL" id="SBS81706.1"/>
    </source>
</evidence>
<feature type="region of interest" description="Disordered" evidence="1">
    <location>
        <begin position="178"/>
        <end position="200"/>
    </location>
</feature>